<dbReference type="VEuPathDB" id="FungiDB:FUN_000574"/>
<protein>
    <submittedName>
        <fullName evidence="7">Kinase-like protein</fullName>
    </submittedName>
</protein>
<dbReference type="InterPro" id="IPR017441">
    <property type="entry name" value="Protein_kinase_ATP_BS"/>
</dbReference>
<evidence type="ECO:0000256" key="1">
    <source>
        <dbReference type="ARBA" id="ARBA00022679"/>
    </source>
</evidence>
<dbReference type="InterPro" id="IPR051681">
    <property type="entry name" value="Ser/Thr_Kinases-Pseudokinases"/>
</dbReference>
<dbReference type="Proteomes" id="UP000232722">
    <property type="component" value="Unassembled WGS sequence"/>
</dbReference>
<evidence type="ECO:0000313" key="8">
    <source>
        <dbReference type="Proteomes" id="UP000232722"/>
    </source>
</evidence>
<feature type="binding site" evidence="5">
    <location>
        <position position="71"/>
    </location>
    <ligand>
        <name>ATP</name>
        <dbReference type="ChEBI" id="CHEBI:30616"/>
    </ligand>
</feature>
<comment type="caution">
    <text evidence="7">The sequence shown here is derived from an EMBL/GenBank/DDBJ whole genome shotgun (WGS) entry which is preliminary data.</text>
</comment>
<name>A0A2N0PCY1_9GLOM</name>
<dbReference type="GO" id="GO:0004674">
    <property type="term" value="F:protein serine/threonine kinase activity"/>
    <property type="evidence" value="ECO:0007669"/>
    <property type="project" value="TreeGrafter"/>
</dbReference>
<sequence length="538" mass="63466">MERLNCQNESEWINWLDEAINKEHIKYYKYDQFNNVKIIGSGGFGKVFRANWRNTRNILALKEFKYNTAVKEIINEIYLQRKVDFHENIVRFLGITYENDNYSLLKNKKFMIVMEYADGGSLRNYLKLNFSTLTWDNKYQLAYQIVRALECLHNEEILHRDLNSNNIFVHQNRIKLGDFGLSKRIEEISKSGSETIGVIPYIDPNKFEQKNYKFNKKSDIYSLGVILWEISSGKPPFKNTDYNDPHYEICLAIKIMQGFRETVVKNTPIEYIKLYTACWDQKPDERPTAQQVVTKLEKIMSQKNILGDNFEEDNQLSKEIQCNKNTNTSFSNSSIHLTILDKDNNLFQEISNNIISSEKLETDKARGFINKKTLGTKQILRGLTQNYMCCWDIRREYERKLAKRYVSRAKISLVDSFPSFPNNENADENDKVLYKDVDKNDTKKRIEILEITTKGRIERLEAMLEEFYLDASYFKTLKVFKKRKREINDNENRFSDIDLFNVPTFQDRIYVSIPPLALDAEDGLNLVSLYLFLYRQSN</sequence>
<evidence type="ECO:0000256" key="3">
    <source>
        <dbReference type="ARBA" id="ARBA00022777"/>
    </source>
</evidence>
<dbReference type="InterPro" id="IPR011009">
    <property type="entry name" value="Kinase-like_dom_sf"/>
</dbReference>
<dbReference type="Pfam" id="PF00069">
    <property type="entry name" value="Pkinase"/>
    <property type="match status" value="1"/>
</dbReference>
<dbReference type="VEuPathDB" id="FungiDB:RhiirA1_496618"/>
<evidence type="ECO:0000313" key="7">
    <source>
        <dbReference type="EMBL" id="PKC04639.1"/>
    </source>
</evidence>
<dbReference type="PANTHER" id="PTHR44329:SF288">
    <property type="entry name" value="MITOGEN-ACTIVATED PROTEIN KINASE KINASE KINASE 20"/>
    <property type="match status" value="1"/>
</dbReference>
<keyword evidence="3 7" id="KW-0418">Kinase</keyword>
<dbReference type="InterPro" id="IPR000719">
    <property type="entry name" value="Prot_kinase_dom"/>
</dbReference>
<dbReference type="VEuPathDB" id="FungiDB:RhiirFUN_017986"/>
<dbReference type="EMBL" id="LLXJ01000978">
    <property type="protein sequence ID" value="PKC04639.1"/>
    <property type="molecule type" value="Genomic_DNA"/>
</dbReference>
<dbReference type="SUPFAM" id="SSF56112">
    <property type="entry name" value="Protein kinase-like (PK-like)"/>
    <property type="match status" value="1"/>
</dbReference>
<evidence type="ECO:0000256" key="2">
    <source>
        <dbReference type="ARBA" id="ARBA00022741"/>
    </source>
</evidence>
<dbReference type="PRINTS" id="PR00109">
    <property type="entry name" value="TYRKINASE"/>
</dbReference>
<dbReference type="PROSITE" id="PS00107">
    <property type="entry name" value="PROTEIN_KINASE_ATP"/>
    <property type="match status" value="1"/>
</dbReference>
<feature type="domain" description="Protein kinase" evidence="6">
    <location>
        <begin position="33"/>
        <end position="300"/>
    </location>
</feature>
<keyword evidence="4 5" id="KW-0067">ATP-binding</keyword>
<keyword evidence="2 5" id="KW-0547">Nucleotide-binding</keyword>
<dbReference type="InterPro" id="IPR001245">
    <property type="entry name" value="Ser-Thr/Tyr_kinase_cat_dom"/>
</dbReference>
<dbReference type="VEuPathDB" id="FungiDB:RhiirA1_308524"/>
<dbReference type="AlphaFoldDB" id="A0A2N0PCY1"/>
<dbReference type="PANTHER" id="PTHR44329">
    <property type="entry name" value="SERINE/THREONINE-PROTEIN KINASE TNNI3K-RELATED"/>
    <property type="match status" value="1"/>
</dbReference>
<reference evidence="7 8" key="1">
    <citation type="submission" date="2016-04" db="EMBL/GenBank/DDBJ databases">
        <title>Genome analyses suggest a sexual origin of heterokaryosis in a supposedly ancient asexual fungus.</title>
        <authorList>
            <person name="Ropars J."/>
            <person name="Sedzielewska K."/>
            <person name="Noel J."/>
            <person name="Charron P."/>
            <person name="Farinelli L."/>
            <person name="Marton T."/>
            <person name="Kruger M."/>
            <person name="Pelin A."/>
            <person name="Brachmann A."/>
            <person name="Corradi N."/>
        </authorList>
    </citation>
    <scope>NUCLEOTIDE SEQUENCE [LARGE SCALE GENOMIC DNA]</scope>
    <source>
        <strain evidence="7 8">A5</strain>
    </source>
</reference>
<dbReference type="Gene3D" id="1.10.510.10">
    <property type="entry name" value="Transferase(Phosphotransferase) domain 1"/>
    <property type="match status" value="1"/>
</dbReference>
<keyword evidence="1" id="KW-0808">Transferase</keyword>
<reference evidence="7 8" key="2">
    <citation type="submission" date="2017-09" db="EMBL/GenBank/DDBJ databases">
        <title>Extensive intraspecific genome diversity in a model arbuscular mycorrhizal fungus.</title>
        <authorList>
            <person name="Chen E.C."/>
            <person name="Morin E."/>
            <person name="Beaudet D."/>
            <person name="Noel J."/>
            <person name="Ndikumana S."/>
            <person name="Charron P."/>
            <person name="St-Onge C."/>
            <person name="Giorgi J."/>
            <person name="Grigoriev I.V."/>
            <person name="Roux C."/>
            <person name="Martin F.M."/>
            <person name="Corradi N."/>
        </authorList>
    </citation>
    <scope>NUCLEOTIDE SEQUENCE [LARGE SCALE GENOMIC DNA]</scope>
    <source>
        <strain evidence="7 8">A5</strain>
    </source>
</reference>
<dbReference type="VEuPathDB" id="FungiDB:RhiirFUN_017987"/>
<evidence type="ECO:0000256" key="4">
    <source>
        <dbReference type="ARBA" id="ARBA00022840"/>
    </source>
</evidence>
<proteinExistence type="predicted"/>
<evidence type="ECO:0000259" key="6">
    <source>
        <dbReference type="PROSITE" id="PS50011"/>
    </source>
</evidence>
<dbReference type="GO" id="GO:0005524">
    <property type="term" value="F:ATP binding"/>
    <property type="evidence" value="ECO:0007669"/>
    <property type="project" value="UniProtKB-UniRule"/>
</dbReference>
<dbReference type="PROSITE" id="PS50011">
    <property type="entry name" value="PROTEIN_KINASE_DOM"/>
    <property type="match status" value="1"/>
</dbReference>
<evidence type="ECO:0000256" key="5">
    <source>
        <dbReference type="PROSITE-ProRule" id="PRU10141"/>
    </source>
</evidence>
<accession>A0A2N0PCY1</accession>
<organism evidence="7 8">
    <name type="scientific">Rhizophagus irregularis</name>
    <dbReference type="NCBI Taxonomy" id="588596"/>
    <lineage>
        <taxon>Eukaryota</taxon>
        <taxon>Fungi</taxon>
        <taxon>Fungi incertae sedis</taxon>
        <taxon>Mucoromycota</taxon>
        <taxon>Glomeromycotina</taxon>
        <taxon>Glomeromycetes</taxon>
        <taxon>Glomerales</taxon>
        <taxon>Glomeraceae</taxon>
        <taxon>Rhizophagus</taxon>
    </lineage>
</organism>
<gene>
    <name evidence="7" type="ORF">RhiirA5_421966</name>
</gene>